<dbReference type="PANTHER" id="PTHR45586:SF1">
    <property type="entry name" value="LIPOPOLYSACCHARIDE ASSEMBLY PROTEIN B"/>
    <property type="match status" value="1"/>
</dbReference>
<dbReference type="InterPro" id="IPR051012">
    <property type="entry name" value="CellSynth/LPSAsmb/PSIAsmb"/>
</dbReference>
<dbReference type="RefSeq" id="WP_061948811.1">
    <property type="nucleotide sequence ID" value="NZ_LTAO01000014.1"/>
</dbReference>
<keyword evidence="4" id="KW-1185">Reference proteome</keyword>
<dbReference type="EMBL" id="LTAO01000014">
    <property type="protein sequence ID" value="KYG30886.1"/>
    <property type="molecule type" value="Genomic_DNA"/>
</dbReference>
<protein>
    <submittedName>
        <fullName evidence="3">Uncharacterized protein</fullName>
    </submittedName>
</protein>
<dbReference type="PANTHER" id="PTHR45586">
    <property type="entry name" value="TPR REPEAT-CONTAINING PROTEIN PA4667"/>
    <property type="match status" value="1"/>
</dbReference>
<name>A0A162DUN7_9BACI</name>
<dbReference type="Gene3D" id="1.25.40.10">
    <property type="entry name" value="Tetratricopeptide repeat domain"/>
    <property type="match status" value="2"/>
</dbReference>
<proteinExistence type="predicted"/>
<sequence length="579" mass="67484">MKRKESYYIKKSDKGLKLLEEGLSLYPNNEGLNRLMAKFLYESKIADKSVYYWEKTIEIQGGKPNVSDSIGLAKALNEEGSNSRAIKVLTQIVKNNPKNQEVQYILAKTYRLTEQYQKAISLWELLFSNKSFNASEADFIESADNYSNLQKYVEASNILIEGLKKNKRSSNILSKLIDVTLLSQRWEESLNYLEEYHKLKEQVDIELSMVQQLLGNHKEADLKMQKVLNDGCKLEETYKKLTIFDNGKTRVEFYKKLEKNKRVIIVFDSLNWTWNRKPFAFDLLLRQDVDIIAVRKGKKGYFQDFSFESFNKTITKLLSGYDEKFSYGYSLGAYAAIYYTSKLECKILALSPRLSIHSEFGKKNLRGKRFLHDTHFEKNERIEPIIVYDPKNKQDRKYINEGIKPFFPNACFIESPYSGHGVAPHLLKMGLLKEFVLKFLQNEIPNYDNNLRTRSSSYYRVLGDECFKRNKPRWALDLVEHATYLDPNDSSNMRLKIHILNGLGKHKEAVNFARNCKKIVESDRTIRSLLIDSLVFMNDMEGARKEIDDYIDIFGRTPGITKKEQKLKREAENLNVNKI</sequence>
<evidence type="ECO:0000313" key="4">
    <source>
        <dbReference type="Proteomes" id="UP000075806"/>
    </source>
</evidence>
<reference evidence="3" key="1">
    <citation type="submission" date="2016-02" db="EMBL/GenBank/DDBJ databases">
        <title>Genome sequence of Bacillus trypoxylicola KCTC 13244(T).</title>
        <authorList>
            <person name="Jeong H."/>
            <person name="Park S.-H."/>
            <person name="Choi S.-K."/>
        </authorList>
    </citation>
    <scope>NUCLEOTIDE SEQUENCE [LARGE SCALE GENOMIC DNA]</scope>
    <source>
        <strain evidence="3">KCTC 13244</strain>
    </source>
</reference>
<gene>
    <name evidence="3" type="ORF">AZF04_18755</name>
</gene>
<dbReference type="STRING" id="519424.AZF04_18755"/>
<keyword evidence="2" id="KW-0802">TPR repeat</keyword>
<dbReference type="SUPFAM" id="SSF48452">
    <property type="entry name" value="TPR-like"/>
    <property type="match status" value="2"/>
</dbReference>
<evidence type="ECO:0000256" key="1">
    <source>
        <dbReference type="ARBA" id="ARBA00022737"/>
    </source>
</evidence>
<evidence type="ECO:0000313" key="3">
    <source>
        <dbReference type="EMBL" id="KYG30886.1"/>
    </source>
</evidence>
<accession>A0A162DUN7</accession>
<dbReference type="OrthoDB" id="2816337at2"/>
<organism evidence="3 4">
    <name type="scientific">Alkalihalobacillus trypoxylicola</name>
    <dbReference type="NCBI Taxonomy" id="519424"/>
    <lineage>
        <taxon>Bacteria</taxon>
        <taxon>Bacillati</taxon>
        <taxon>Bacillota</taxon>
        <taxon>Bacilli</taxon>
        <taxon>Bacillales</taxon>
        <taxon>Bacillaceae</taxon>
        <taxon>Alkalihalobacillus</taxon>
    </lineage>
</organism>
<dbReference type="AlphaFoldDB" id="A0A162DUN7"/>
<comment type="caution">
    <text evidence="3">The sequence shown here is derived from an EMBL/GenBank/DDBJ whole genome shotgun (WGS) entry which is preliminary data.</text>
</comment>
<evidence type="ECO:0000256" key="2">
    <source>
        <dbReference type="ARBA" id="ARBA00022803"/>
    </source>
</evidence>
<dbReference type="Proteomes" id="UP000075806">
    <property type="component" value="Unassembled WGS sequence"/>
</dbReference>
<dbReference type="InterPro" id="IPR011990">
    <property type="entry name" value="TPR-like_helical_dom_sf"/>
</dbReference>
<keyword evidence="1" id="KW-0677">Repeat</keyword>